<evidence type="ECO:0000256" key="3">
    <source>
        <dbReference type="ARBA" id="ARBA00023163"/>
    </source>
</evidence>
<sequence>MSRQHPPFDPLAVAGLPAFGALAHRMRDHAYALGLNGFIYTAPWVLTRNTRRYSATLLLSASGENFEVGCEGVVLRAAAAWVPAMVPRDLRALDVALVSVNVAPHHPHYARLQRAGLTRPVALDRSAFASWDADLWTAYRGECGTAAAHTLFEALVASAAQQLTGHAEVDARSRRILGLLGDQPDCSLPTLATRLGLSYDRTSHLVRSALGLPLKSYAHWRKMMHAWDAMQSGLNLTQSAQAGGFADSAHLSRSWARAMGMPPSYLRDRTKVWVSR</sequence>
<dbReference type="EMBL" id="CP011371">
    <property type="protein sequence ID" value="AKJ27418.1"/>
    <property type="molecule type" value="Genomic_DNA"/>
</dbReference>
<dbReference type="PANTHER" id="PTHR46796">
    <property type="entry name" value="HTH-TYPE TRANSCRIPTIONAL ACTIVATOR RHAS-RELATED"/>
    <property type="match status" value="1"/>
</dbReference>
<gene>
    <name evidence="5" type="ORF">AAW51_0727</name>
</gene>
<keyword evidence="6" id="KW-1185">Reference proteome</keyword>
<reference evidence="5 6" key="1">
    <citation type="submission" date="2015-05" db="EMBL/GenBank/DDBJ databases">
        <authorList>
            <person name="Tang B."/>
            <person name="Yu Y."/>
        </authorList>
    </citation>
    <scope>NUCLEOTIDE SEQUENCE [LARGE SCALE GENOMIC DNA]</scope>
    <source>
        <strain evidence="5 6">DSM 7029</strain>
    </source>
</reference>
<dbReference type="PROSITE" id="PS01124">
    <property type="entry name" value="HTH_ARAC_FAMILY_2"/>
    <property type="match status" value="1"/>
</dbReference>
<dbReference type="AlphaFoldDB" id="A0A0G3BHE8"/>
<dbReference type="Proteomes" id="UP000035352">
    <property type="component" value="Chromosome"/>
</dbReference>
<keyword evidence="2" id="KW-0238">DNA-binding</keyword>
<evidence type="ECO:0000256" key="2">
    <source>
        <dbReference type="ARBA" id="ARBA00023125"/>
    </source>
</evidence>
<dbReference type="OrthoDB" id="3631840at2"/>
<dbReference type="InterPro" id="IPR050204">
    <property type="entry name" value="AraC_XylS_family_regulators"/>
</dbReference>
<keyword evidence="3" id="KW-0804">Transcription</keyword>
<name>A0A0G3BHE8_9BURK</name>
<dbReference type="KEGG" id="pbh:AAW51_0727"/>
<dbReference type="RefSeq" id="WP_053013303.1">
    <property type="nucleotide sequence ID" value="NZ_CP011371.1"/>
</dbReference>
<evidence type="ECO:0000259" key="4">
    <source>
        <dbReference type="PROSITE" id="PS01124"/>
    </source>
</evidence>
<dbReference type="Pfam" id="PF12833">
    <property type="entry name" value="HTH_18"/>
    <property type="match status" value="1"/>
</dbReference>
<evidence type="ECO:0000313" key="5">
    <source>
        <dbReference type="EMBL" id="AKJ27418.1"/>
    </source>
</evidence>
<dbReference type="InterPro" id="IPR018060">
    <property type="entry name" value="HTH_AraC"/>
</dbReference>
<evidence type="ECO:0000313" key="6">
    <source>
        <dbReference type="Proteomes" id="UP000035352"/>
    </source>
</evidence>
<evidence type="ECO:0000256" key="1">
    <source>
        <dbReference type="ARBA" id="ARBA00023015"/>
    </source>
</evidence>
<keyword evidence="1" id="KW-0805">Transcription regulation</keyword>
<organism evidence="5 6">
    <name type="scientific">Caldimonas brevitalea</name>
    <dbReference type="NCBI Taxonomy" id="413882"/>
    <lineage>
        <taxon>Bacteria</taxon>
        <taxon>Pseudomonadati</taxon>
        <taxon>Pseudomonadota</taxon>
        <taxon>Betaproteobacteria</taxon>
        <taxon>Burkholderiales</taxon>
        <taxon>Sphaerotilaceae</taxon>
        <taxon>Caldimonas</taxon>
    </lineage>
</organism>
<dbReference type="GO" id="GO:0043565">
    <property type="term" value="F:sequence-specific DNA binding"/>
    <property type="evidence" value="ECO:0007669"/>
    <property type="project" value="InterPro"/>
</dbReference>
<proteinExistence type="predicted"/>
<dbReference type="PATRIC" id="fig|413882.6.peg.770"/>
<dbReference type="SMART" id="SM00342">
    <property type="entry name" value="HTH_ARAC"/>
    <property type="match status" value="1"/>
</dbReference>
<dbReference type="GO" id="GO:0003700">
    <property type="term" value="F:DNA-binding transcription factor activity"/>
    <property type="evidence" value="ECO:0007669"/>
    <property type="project" value="InterPro"/>
</dbReference>
<feature type="domain" description="HTH araC/xylS-type" evidence="4">
    <location>
        <begin position="187"/>
        <end position="269"/>
    </location>
</feature>
<dbReference type="STRING" id="413882.AAW51_0727"/>
<dbReference type="Gene3D" id="1.10.10.60">
    <property type="entry name" value="Homeodomain-like"/>
    <property type="match status" value="1"/>
</dbReference>
<accession>A0A0G3BHE8</accession>
<protein>
    <submittedName>
        <fullName evidence="5">Transcriptional regulator, AraC family</fullName>
    </submittedName>
</protein>